<dbReference type="HOGENOM" id="CLU_3425110_0_0_1"/>
<reference evidence="2" key="2">
    <citation type="journal article" date="2009" name="Fungal Genet. Biol.">
        <title>The 2008 update of the Aspergillus nidulans genome annotation: a community effort.</title>
        <authorList>
            <person name="Wortman J.R."/>
            <person name="Gilsenan J.M."/>
            <person name="Joardar V."/>
            <person name="Deegan J."/>
            <person name="Clutterbuck J."/>
            <person name="Andersen M.R."/>
            <person name="Archer D."/>
            <person name="Bencina M."/>
            <person name="Braus G."/>
            <person name="Coutinho P."/>
            <person name="von Dohren H."/>
            <person name="Doonan J."/>
            <person name="Driessen A.J."/>
            <person name="Durek P."/>
            <person name="Espeso E."/>
            <person name="Fekete E."/>
            <person name="Flipphi M."/>
            <person name="Estrada C.G."/>
            <person name="Geysens S."/>
            <person name="Goldman G."/>
            <person name="de Groot P.W."/>
            <person name="Hansen K."/>
            <person name="Harris S.D."/>
            <person name="Heinekamp T."/>
            <person name="Helmstaedt K."/>
            <person name="Henrissat B."/>
            <person name="Hofmann G."/>
            <person name="Homan T."/>
            <person name="Horio T."/>
            <person name="Horiuchi H."/>
            <person name="James S."/>
            <person name="Jones M."/>
            <person name="Karaffa L."/>
            <person name="Karanyi Z."/>
            <person name="Kato M."/>
            <person name="Keller N."/>
            <person name="Kelly D.E."/>
            <person name="Kiel J.A."/>
            <person name="Kim J.M."/>
            <person name="van der Klei I.J."/>
            <person name="Klis F.M."/>
            <person name="Kovalchuk A."/>
            <person name="Krasevec N."/>
            <person name="Kubicek C.P."/>
            <person name="Liu B."/>
            <person name="Maccabe A."/>
            <person name="Meyer V."/>
            <person name="Mirabito P."/>
            <person name="Miskei M."/>
            <person name="Mos M."/>
            <person name="Mullins J."/>
            <person name="Nelson D.R."/>
            <person name="Nielsen J."/>
            <person name="Oakley B.R."/>
            <person name="Osmani S.A."/>
            <person name="Pakula T."/>
            <person name="Paszewski A."/>
            <person name="Paulsen I."/>
            <person name="Pilsyk S."/>
            <person name="Pocsi I."/>
            <person name="Punt P.J."/>
            <person name="Ram A.F."/>
            <person name="Ren Q."/>
            <person name="Robellet X."/>
            <person name="Robson G."/>
            <person name="Seiboth B."/>
            <person name="van Solingen P."/>
            <person name="Specht T."/>
            <person name="Sun J."/>
            <person name="Taheri-Talesh N."/>
            <person name="Takeshita N."/>
            <person name="Ussery D."/>
            <person name="vanKuyk P.A."/>
            <person name="Visser H."/>
            <person name="van de Vondervoort P.J."/>
            <person name="de Vries R.P."/>
            <person name="Walton J."/>
            <person name="Xiang X."/>
            <person name="Xiong Y."/>
            <person name="Zeng A.P."/>
            <person name="Brandt B.W."/>
            <person name="Cornell M.J."/>
            <person name="van den Hondel C.A."/>
            <person name="Visser J."/>
            <person name="Oliver S.G."/>
            <person name="Turner G."/>
        </authorList>
    </citation>
    <scope>GENOME REANNOTATION</scope>
    <source>
        <strain evidence="2">FGSC A4 / ATCC 38163 / CBS 112.46 / NRRL 194 / M139</strain>
    </source>
</reference>
<dbReference type="InParanoid" id="C8V720"/>
<dbReference type="AlphaFoldDB" id="C8V720"/>
<proteinExistence type="predicted"/>
<protein>
    <submittedName>
        <fullName evidence="1">Uncharacterized protein</fullName>
    </submittedName>
</protein>
<dbReference type="EMBL" id="BN001302">
    <property type="protein sequence ID" value="CBF75413.1"/>
    <property type="molecule type" value="Genomic_DNA"/>
</dbReference>
<sequence length="22" mass="2468">MNSIHPSQKQGFVIFASKYTSP</sequence>
<evidence type="ECO:0000313" key="1">
    <source>
        <dbReference type="EMBL" id="CBF75413.1"/>
    </source>
</evidence>
<evidence type="ECO:0000313" key="2">
    <source>
        <dbReference type="Proteomes" id="UP000000560"/>
    </source>
</evidence>
<dbReference type="Proteomes" id="UP000000560">
    <property type="component" value="Chromosome II"/>
</dbReference>
<reference evidence="2" key="1">
    <citation type="journal article" date="2005" name="Nature">
        <title>Sequencing of Aspergillus nidulans and comparative analysis with A. fumigatus and A. oryzae.</title>
        <authorList>
            <person name="Galagan J.E."/>
            <person name="Calvo S.E."/>
            <person name="Cuomo C."/>
            <person name="Ma L.J."/>
            <person name="Wortman J.R."/>
            <person name="Batzoglou S."/>
            <person name="Lee S.I."/>
            <person name="Basturkmen M."/>
            <person name="Spevak C.C."/>
            <person name="Clutterbuck J."/>
            <person name="Kapitonov V."/>
            <person name="Jurka J."/>
            <person name="Scazzocchio C."/>
            <person name="Farman M."/>
            <person name="Butler J."/>
            <person name="Purcell S."/>
            <person name="Harris S."/>
            <person name="Braus G.H."/>
            <person name="Draht O."/>
            <person name="Busch S."/>
            <person name="D'Enfert C."/>
            <person name="Bouchier C."/>
            <person name="Goldman G.H."/>
            <person name="Bell-Pedersen D."/>
            <person name="Griffiths-Jones S."/>
            <person name="Doonan J.H."/>
            <person name="Yu J."/>
            <person name="Vienken K."/>
            <person name="Pain A."/>
            <person name="Freitag M."/>
            <person name="Selker E.U."/>
            <person name="Archer D.B."/>
            <person name="Penalva M.A."/>
            <person name="Oakley B.R."/>
            <person name="Momany M."/>
            <person name="Tanaka T."/>
            <person name="Kumagai T."/>
            <person name="Asai K."/>
            <person name="Machida M."/>
            <person name="Nierman W.C."/>
            <person name="Denning D.W."/>
            <person name="Caddick M."/>
            <person name="Hynes M."/>
            <person name="Paoletti M."/>
            <person name="Fischer R."/>
            <person name="Miller B."/>
            <person name="Dyer P."/>
            <person name="Sachs M.S."/>
            <person name="Osmani S.A."/>
            <person name="Birren B.W."/>
        </authorList>
    </citation>
    <scope>NUCLEOTIDE SEQUENCE [LARGE SCALE GENOMIC DNA]</scope>
    <source>
        <strain evidence="2">FGSC A4 / ATCC 38163 / CBS 112.46 / NRRL 194 / M139</strain>
    </source>
</reference>
<gene>
    <name evidence="1" type="ORF">ANIA_11414</name>
</gene>
<organism evidence="1 2">
    <name type="scientific">Emericella nidulans (strain FGSC A4 / ATCC 38163 / CBS 112.46 / NRRL 194 / M139)</name>
    <name type="common">Aspergillus nidulans</name>
    <dbReference type="NCBI Taxonomy" id="227321"/>
    <lineage>
        <taxon>Eukaryota</taxon>
        <taxon>Fungi</taxon>
        <taxon>Dikarya</taxon>
        <taxon>Ascomycota</taxon>
        <taxon>Pezizomycotina</taxon>
        <taxon>Eurotiomycetes</taxon>
        <taxon>Eurotiomycetidae</taxon>
        <taxon>Eurotiales</taxon>
        <taxon>Aspergillaceae</taxon>
        <taxon>Aspergillus</taxon>
        <taxon>Aspergillus subgen. Nidulantes</taxon>
    </lineage>
</organism>
<accession>C8V720</accession>
<name>C8V720_EMENI</name>
<keyword evidence="2" id="KW-1185">Reference proteome</keyword>